<accession>A0AAU7TIL9</accession>
<reference evidence="2" key="1">
    <citation type="submission" date="2024-06" db="EMBL/GenBank/DDBJ databases">
        <title>Kribbella sp. strain HUAS MG21 genome sequences.</title>
        <authorList>
            <person name="Mo P."/>
        </authorList>
    </citation>
    <scope>NUCLEOTIDE SEQUENCE</scope>
    <source>
        <strain evidence="2">HUAS MG21</strain>
    </source>
</reference>
<dbReference type="AlphaFoldDB" id="A0AAU7TIL9"/>
<organism evidence="2">
    <name type="scientific">Kribbella sp. HUAS MG21</name>
    <dbReference type="NCBI Taxonomy" id="3160966"/>
    <lineage>
        <taxon>Bacteria</taxon>
        <taxon>Bacillati</taxon>
        <taxon>Actinomycetota</taxon>
        <taxon>Actinomycetes</taxon>
        <taxon>Propionibacteriales</taxon>
        <taxon>Kribbellaceae</taxon>
        <taxon>Kribbella</taxon>
    </lineage>
</organism>
<feature type="transmembrane region" description="Helical" evidence="1">
    <location>
        <begin position="90"/>
        <end position="110"/>
    </location>
</feature>
<evidence type="ECO:0000313" key="2">
    <source>
        <dbReference type="EMBL" id="XBV26519.1"/>
    </source>
</evidence>
<feature type="transmembrane region" description="Helical" evidence="1">
    <location>
        <begin position="66"/>
        <end position="84"/>
    </location>
</feature>
<gene>
    <name evidence="2" type="ORF">ABN611_08825</name>
</gene>
<keyword evidence="1" id="KW-0472">Membrane</keyword>
<proteinExistence type="predicted"/>
<dbReference type="EMBL" id="CP158165">
    <property type="protein sequence ID" value="XBV26519.1"/>
    <property type="molecule type" value="Genomic_DNA"/>
</dbReference>
<feature type="transmembrane region" description="Helical" evidence="1">
    <location>
        <begin position="37"/>
        <end position="54"/>
    </location>
</feature>
<keyword evidence="1" id="KW-1133">Transmembrane helix</keyword>
<evidence type="ECO:0000256" key="1">
    <source>
        <dbReference type="SAM" id="Phobius"/>
    </source>
</evidence>
<keyword evidence="1" id="KW-0812">Transmembrane</keyword>
<protein>
    <submittedName>
        <fullName evidence="2">Uncharacterized protein</fullName>
    </submittedName>
</protein>
<sequence>MAARVVARVAAVLFTLCTGLVLAMVAGIDLADRSVVVRVLVLLFVTMQIGETAWRFVWAAEDGERLLPYLPALAVVAGVPMAVAARIDHVGLAVGIGGFLSAVLSTSLLINPAERSSGQAVSS</sequence>
<name>A0AAU7TIL9_9ACTN</name>
<dbReference type="RefSeq" id="WP_350279317.1">
    <property type="nucleotide sequence ID" value="NZ_CP158165.1"/>
</dbReference>